<dbReference type="AlphaFoldDB" id="A0A090E2C1"/>
<dbReference type="eggNOG" id="COG1354">
    <property type="taxonomic scope" value="Bacteria"/>
</dbReference>
<sequence length="245" mass="28193">MTPSNLTASKNSDFYLTLEGFDGPLGVLLHLVQQKEIDIFDVRLSKIISLFIEEFKDLNLDVSSEFIGTFSQLVYFKSKTLLPDEIKPSEEELLNDPLDEKFEIIHKLIDYCLFKEAGKQLISLEEEQGKLYSRGLKSTGESPRPLGLNHLTLNDLASLFKTLLDNKEKNTQILYEEEWKVSDKIQFIKDLLLSDKKIPLFELFFKESSKLEWIVTFLAVLELMKIGKLSVFKEADNEVIFVSLT</sequence>
<dbReference type="PANTHER" id="PTHR33969:SF2">
    <property type="entry name" value="SEGREGATION AND CONDENSATION PROTEIN A"/>
    <property type="match status" value="1"/>
</dbReference>
<dbReference type="OrthoDB" id="9811016at2"/>
<gene>
    <name evidence="2" type="primary">scpA</name>
    <name evidence="2" type="ORF">CSEC_1998</name>
</gene>
<dbReference type="RefSeq" id="WP_053331995.1">
    <property type="nucleotide sequence ID" value="NZ_CCEJ010000009.1"/>
</dbReference>
<dbReference type="Pfam" id="PF02616">
    <property type="entry name" value="SMC_ScpA"/>
    <property type="match status" value="1"/>
</dbReference>
<dbReference type="EMBL" id="CCEJ010000009">
    <property type="protein sequence ID" value="CDR34804.1"/>
    <property type="molecule type" value="Genomic_DNA"/>
</dbReference>
<organism evidence="2 3">
    <name type="scientific">Candidatus Criblamydia sequanensis CRIB-18</name>
    <dbReference type="NCBI Taxonomy" id="1437425"/>
    <lineage>
        <taxon>Bacteria</taxon>
        <taxon>Pseudomonadati</taxon>
        <taxon>Chlamydiota</taxon>
        <taxon>Chlamydiia</taxon>
        <taxon>Parachlamydiales</taxon>
        <taxon>Candidatus Criblamydiaceae</taxon>
        <taxon>Candidatus Criblamydia</taxon>
    </lineage>
</organism>
<reference evidence="2" key="2">
    <citation type="submission" date="2014-09" db="EMBL/GenBank/DDBJ databases">
        <title>Criblamydia sequanensis harbors a mega-plasmid encoding arsenite resistance.</title>
        <authorList>
            <person name="Bertelli C."/>
            <person name="Goesmann A."/>
            <person name="Greub G."/>
        </authorList>
    </citation>
    <scope>NUCLEOTIDE SEQUENCE [LARGE SCALE GENOMIC DNA]</scope>
    <source>
        <strain evidence="2">CRIB-18</strain>
    </source>
</reference>
<evidence type="ECO:0000313" key="3">
    <source>
        <dbReference type="Proteomes" id="UP000031552"/>
    </source>
</evidence>
<dbReference type="STRING" id="1437425.CSEC_1998"/>
<evidence type="ECO:0000256" key="1">
    <source>
        <dbReference type="ARBA" id="ARBA00044777"/>
    </source>
</evidence>
<evidence type="ECO:0000313" key="2">
    <source>
        <dbReference type="EMBL" id="CDR34804.1"/>
    </source>
</evidence>
<dbReference type="Gene3D" id="6.10.250.2410">
    <property type="match status" value="1"/>
</dbReference>
<dbReference type="PANTHER" id="PTHR33969">
    <property type="entry name" value="SEGREGATION AND CONDENSATION PROTEIN A"/>
    <property type="match status" value="1"/>
</dbReference>
<dbReference type="InterPro" id="IPR003768">
    <property type="entry name" value="ScpA"/>
</dbReference>
<protein>
    <recommendedName>
        <fullName evidence="1">Segregation and condensation protein A</fullName>
    </recommendedName>
</protein>
<proteinExistence type="predicted"/>
<accession>A0A090E2C1</accession>
<keyword evidence="3" id="KW-1185">Reference proteome</keyword>
<name>A0A090E2C1_9BACT</name>
<comment type="caution">
    <text evidence="2">The sequence shown here is derived from an EMBL/GenBank/DDBJ whole genome shotgun (WGS) entry which is preliminary data.</text>
</comment>
<dbReference type="Proteomes" id="UP000031552">
    <property type="component" value="Unassembled WGS sequence"/>
</dbReference>
<reference evidence="2" key="1">
    <citation type="submission" date="2013-12" db="EMBL/GenBank/DDBJ databases">
        <authorList>
            <person name="Linke B."/>
        </authorList>
    </citation>
    <scope>NUCLEOTIDE SEQUENCE [LARGE SCALE GENOMIC DNA]</scope>
    <source>
        <strain evidence="2">CRIB-18</strain>
    </source>
</reference>